<evidence type="ECO:0000313" key="6">
    <source>
        <dbReference type="Proteomes" id="UP000001929"/>
    </source>
</evidence>
<dbReference type="Gene3D" id="3.10.180.10">
    <property type="entry name" value="2,3-Dihydroxybiphenyl 1,2-Dioxygenase, domain 1"/>
    <property type="match status" value="1"/>
</dbReference>
<dbReference type="CDD" id="cd08349">
    <property type="entry name" value="BLMA_like"/>
    <property type="match status" value="1"/>
</dbReference>
<feature type="domain" description="VOC" evidence="4">
    <location>
        <begin position="34"/>
        <end position="152"/>
    </location>
</feature>
<dbReference type="STRING" id="269796.Rru_A3503"/>
<evidence type="ECO:0000256" key="1">
    <source>
        <dbReference type="ARBA" id="ARBA00011051"/>
    </source>
</evidence>
<evidence type="ECO:0000259" key="4">
    <source>
        <dbReference type="PROSITE" id="PS51819"/>
    </source>
</evidence>
<dbReference type="GO" id="GO:0046677">
    <property type="term" value="P:response to antibiotic"/>
    <property type="evidence" value="ECO:0007669"/>
    <property type="project" value="UniProtKB-KW"/>
</dbReference>
<dbReference type="Proteomes" id="UP000001929">
    <property type="component" value="Chromosome"/>
</dbReference>
<dbReference type="eggNOG" id="COG0346">
    <property type="taxonomic scope" value="Bacteria"/>
</dbReference>
<evidence type="ECO:0000256" key="2">
    <source>
        <dbReference type="ARBA" id="ARBA00021572"/>
    </source>
</evidence>
<dbReference type="EMBL" id="CP000230">
    <property type="protein sequence ID" value="ABC24297.1"/>
    <property type="molecule type" value="Genomic_DNA"/>
</dbReference>
<protein>
    <recommendedName>
        <fullName evidence="2">Bleomycin resistance protein</fullName>
    </recommendedName>
</protein>
<dbReference type="InterPro" id="IPR029068">
    <property type="entry name" value="Glyas_Bleomycin-R_OHBP_Dase"/>
</dbReference>
<dbReference type="PhylomeDB" id="Q2RNJ8"/>
<dbReference type="AlphaFoldDB" id="Q2RNJ8"/>
<dbReference type="InterPro" id="IPR037523">
    <property type="entry name" value="VOC_core"/>
</dbReference>
<dbReference type="InterPro" id="IPR004360">
    <property type="entry name" value="Glyas_Fos-R_dOase_dom"/>
</dbReference>
<dbReference type="HOGENOM" id="CLU_046006_15_3_5"/>
<sequence length="154" mass="17111">MIAPKGRPGHCARSSSRLRAVSSGPSVPLPTTPRVIAISPILAVRDVAVSVAFYVRYLGFRKVFVMEDLSYGVVAFDSHAVHFTRSEDKAALRATRGRTAIYIRVDHIEPLWNRVYQAAPPTPVRSLETHPWGMREFHVQDPDGCLLRFGEEAG</sequence>
<comment type="similarity">
    <text evidence="1">Belongs to the bleomycin resistance protein family.</text>
</comment>
<gene>
    <name evidence="5" type="ordered locus">Rru_A3503</name>
</gene>
<dbReference type="PROSITE" id="PS51819">
    <property type="entry name" value="VOC"/>
    <property type="match status" value="1"/>
</dbReference>
<dbReference type="Pfam" id="PF00903">
    <property type="entry name" value="Glyoxalase"/>
    <property type="match status" value="1"/>
</dbReference>
<dbReference type="InterPro" id="IPR000335">
    <property type="entry name" value="Bleomycin-R"/>
</dbReference>
<keyword evidence="6" id="KW-1185">Reference proteome</keyword>
<keyword evidence="3" id="KW-0046">Antibiotic resistance</keyword>
<dbReference type="KEGG" id="rru:Rru_A3503"/>
<dbReference type="EnsemblBacteria" id="ABC24297">
    <property type="protein sequence ID" value="ABC24297"/>
    <property type="gene ID" value="Rru_A3503"/>
</dbReference>
<evidence type="ECO:0000256" key="3">
    <source>
        <dbReference type="ARBA" id="ARBA00023251"/>
    </source>
</evidence>
<dbReference type="SUPFAM" id="SSF54593">
    <property type="entry name" value="Glyoxalase/Bleomycin resistance protein/Dihydroxybiphenyl dioxygenase"/>
    <property type="match status" value="1"/>
</dbReference>
<accession>Q2RNJ8</accession>
<organism evidence="5 6">
    <name type="scientific">Rhodospirillum rubrum (strain ATCC 11170 / ATH 1.1.1 / DSM 467 / LMG 4362 / NCIMB 8255 / S1)</name>
    <dbReference type="NCBI Taxonomy" id="269796"/>
    <lineage>
        <taxon>Bacteria</taxon>
        <taxon>Pseudomonadati</taxon>
        <taxon>Pseudomonadota</taxon>
        <taxon>Alphaproteobacteria</taxon>
        <taxon>Rhodospirillales</taxon>
        <taxon>Rhodospirillaceae</taxon>
        <taxon>Rhodospirillum</taxon>
    </lineage>
</organism>
<evidence type="ECO:0000313" key="5">
    <source>
        <dbReference type="EMBL" id="ABC24297.1"/>
    </source>
</evidence>
<dbReference type="SMR" id="Q2RNJ8"/>
<dbReference type="PATRIC" id="fig|269796.9.peg.3620"/>
<proteinExistence type="inferred from homology"/>
<reference evidence="5 6" key="1">
    <citation type="journal article" date="2011" name="Stand. Genomic Sci.">
        <title>Complete genome sequence of Rhodospirillum rubrum type strain (S1).</title>
        <authorList>
            <person name="Munk A.C."/>
            <person name="Copeland A."/>
            <person name="Lucas S."/>
            <person name="Lapidus A."/>
            <person name="Del Rio T.G."/>
            <person name="Barry K."/>
            <person name="Detter J.C."/>
            <person name="Hammon N."/>
            <person name="Israni S."/>
            <person name="Pitluck S."/>
            <person name="Brettin T."/>
            <person name="Bruce D."/>
            <person name="Han C."/>
            <person name="Tapia R."/>
            <person name="Gilna P."/>
            <person name="Schmutz J."/>
            <person name="Larimer F."/>
            <person name="Land M."/>
            <person name="Kyrpides N.C."/>
            <person name="Mavromatis K."/>
            <person name="Richardson P."/>
            <person name="Rohde M."/>
            <person name="Goker M."/>
            <person name="Klenk H.P."/>
            <person name="Zhang Y."/>
            <person name="Roberts G.P."/>
            <person name="Reslewic S."/>
            <person name="Schwartz D.C."/>
        </authorList>
    </citation>
    <scope>NUCLEOTIDE SEQUENCE [LARGE SCALE GENOMIC DNA]</scope>
    <source>
        <strain evidence="6">ATCC 11170 / ATH 1.1.1 / DSM 467 / LMG 4362 / NCIMB 8255 / S1</strain>
    </source>
</reference>
<name>Q2RNJ8_RHORT</name>